<dbReference type="EMBL" id="BGZK01002278">
    <property type="protein sequence ID" value="GBP92494.1"/>
    <property type="molecule type" value="Genomic_DNA"/>
</dbReference>
<dbReference type="AlphaFoldDB" id="A0A4C1ZZQ5"/>
<proteinExistence type="predicted"/>
<gene>
    <name evidence="1" type="ORF">EVAR_67549_1</name>
</gene>
<protein>
    <submittedName>
        <fullName evidence="1">Uncharacterized protein</fullName>
    </submittedName>
</protein>
<reference evidence="1 2" key="1">
    <citation type="journal article" date="2019" name="Commun. Biol.">
        <title>The bagworm genome reveals a unique fibroin gene that provides high tensile strength.</title>
        <authorList>
            <person name="Kono N."/>
            <person name="Nakamura H."/>
            <person name="Ohtoshi R."/>
            <person name="Tomita M."/>
            <person name="Numata K."/>
            <person name="Arakawa K."/>
        </authorList>
    </citation>
    <scope>NUCLEOTIDE SEQUENCE [LARGE SCALE GENOMIC DNA]</scope>
</reference>
<dbReference type="Proteomes" id="UP000299102">
    <property type="component" value="Unassembled WGS sequence"/>
</dbReference>
<evidence type="ECO:0000313" key="2">
    <source>
        <dbReference type="Proteomes" id="UP000299102"/>
    </source>
</evidence>
<sequence>MRNRYRKLGNKSPVARNRNVKANPCFGLIALRNCPSISGAQACGSRGGSALKVEEDMVVPELEASEAEPDWCALSDYRLSHRGSTQN</sequence>
<name>A0A4C1ZZQ5_EUMVA</name>
<organism evidence="1 2">
    <name type="scientific">Eumeta variegata</name>
    <name type="common">Bagworm moth</name>
    <name type="synonym">Eumeta japonica</name>
    <dbReference type="NCBI Taxonomy" id="151549"/>
    <lineage>
        <taxon>Eukaryota</taxon>
        <taxon>Metazoa</taxon>
        <taxon>Ecdysozoa</taxon>
        <taxon>Arthropoda</taxon>
        <taxon>Hexapoda</taxon>
        <taxon>Insecta</taxon>
        <taxon>Pterygota</taxon>
        <taxon>Neoptera</taxon>
        <taxon>Endopterygota</taxon>
        <taxon>Lepidoptera</taxon>
        <taxon>Glossata</taxon>
        <taxon>Ditrysia</taxon>
        <taxon>Tineoidea</taxon>
        <taxon>Psychidae</taxon>
        <taxon>Oiketicinae</taxon>
        <taxon>Eumeta</taxon>
    </lineage>
</organism>
<keyword evidence="2" id="KW-1185">Reference proteome</keyword>
<evidence type="ECO:0000313" key="1">
    <source>
        <dbReference type="EMBL" id="GBP92494.1"/>
    </source>
</evidence>
<comment type="caution">
    <text evidence="1">The sequence shown here is derived from an EMBL/GenBank/DDBJ whole genome shotgun (WGS) entry which is preliminary data.</text>
</comment>
<accession>A0A4C1ZZQ5</accession>